<evidence type="ECO:0000259" key="1">
    <source>
        <dbReference type="Pfam" id="PF23343"/>
    </source>
</evidence>
<sequence length="255" mass="29920">MYKKLIVNRYGVKLMSMSKMNVKSGKIRKKALGTSSTEEKDERYYYNQRRKLMEAYNLITINFKENYSCFVTLTFADVEISVEEASKTFERFINNLRKTYDNFKYVATAEFQDRGVIHYHFVCNITDEIDASNSISYYWNHGIIDVRNVYNIQGLAIYMTKKFTDQARSSNPLFGKRCYRTSQHLTKALVINSWKMLPEDFETIKNIITAGNAKKRAFINNVRAGKIEYATYKLDLDSNTIFGNYTLAKRKKHLF</sequence>
<dbReference type="AlphaFoldDB" id="A0A3M0SH05"/>
<accession>A0A3M0SH05</accession>
<proteinExistence type="predicted"/>
<dbReference type="Proteomes" id="UP000277999">
    <property type="component" value="Unassembled WGS sequence"/>
</dbReference>
<feature type="domain" description="Replication-associated protein ORF2/G2P" evidence="1">
    <location>
        <begin position="69"/>
        <end position="162"/>
    </location>
</feature>
<evidence type="ECO:0000313" key="3">
    <source>
        <dbReference type="Proteomes" id="UP000277999"/>
    </source>
</evidence>
<organism evidence="2 3">
    <name type="scientific">Clostridium autoethanogenum</name>
    <dbReference type="NCBI Taxonomy" id="84023"/>
    <lineage>
        <taxon>Bacteria</taxon>
        <taxon>Bacillati</taxon>
        <taxon>Bacillota</taxon>
        <taxon>Clostridia</taxon>
        <taxon>Eubacteriales</taxon>
        <taxon>Clostridiaceae</taxon>
        <taxon>Clostridium</taxon>
    </lineage>
</organism>
<dbReference type="Pfam" id="PF23343">
    <property type="entry name" value="REP_ORF2-G2P"/>
    <property type="match status" value="1"/>
</dbReference>
<reference evidence="2 3" key="1">
    <citation type="submission" date="2018-10" db="EMBL/GenBank/DDBJ databases">
        <title>Genome-centric metagenomics revealed C2 chemical producing, CO utilizing Clostridium with novel acetogenic gene cluster.</title>
        <authorList>
            <person name="Kang H."/>
            <person name="Park B."/>
            <person name="Choi I.G."/>
            <person name="Chang I.S."/>
        </authorList>
    </citation>
    <scope>NUCLEOTIDE SEQUENCE [LARGE SCALE GENOMIC DNA]</scope>
    <source>
        <strain evidence="2 3">H21-9</strain>
    </source>
</reference>
<name>A0A3M0SH05_9CLOT</name>
<protein>
    <recommendedName>
        <fullName evidence="1">Replication-associated protein ORF2/G2P domain-containing protein</fullName>
    </recommendedName>
</protein>
<dbReference type="EMBL" id="RFAQ01000053">
    <property type="protein sequence ID" value="RMC97782.1"/>
    <property type="molecule type" value="Genomic_DNA"/>
</dbReference>
<dbReference type="InterPro" id="IPR056906">
    <property type="entry name" value="ORF2/G2P_dom"/>
</dbReference>
<evidence type="ECO:0000313" key="2">
    <source>
        <dbReference type="EMBL" id="RMC97782.1"/>
    </source>
</evidence>
<gene>
    <name evidence="2" type="ORF">D9O40_14220</name>
</gene>
<comment type="caution">
    <text evidence="2">The sequence shown here is derived from an EMBL/GenBank/DDBJ whole genome shotgun (WGS) entry which is preliminary data.</text>
</comment>
<dbReference type="RefSeq" id="WP_122059794.1">
    <property type="nucleotide sequence ID" value="NZ_RFAQ01000053.1"/>
</dbReference>